<evidence type="ECO:0000259" key="3">
    <source>
        <dbReference type="Pfam" id="PF23664"/>
    </source>
</evidence>
<dbReference type="PANTHER" id="PTHR28206:SF1">
    <property type="entry name" value="NUCLEOPORIN POM152"/>
    <property type="match status" value="1"/>
</dbReference>
<evidence type="ECO:0000313" key="9">
    <source>
        <dbReference type="Proteomes" id="UP000289152"/>
    </source>
</evidence>
<evidence type="ECO:0008006" key="10">
    <source>
        <dbReference type="Google" id="ProtNLM"/>
    </source>
</evidence>
<feature type="domain" description="Nucleoporin POM152 immunoglobulin-like" evidence="3">
    <location>
        <begin position="574"/>
        <end position="675"/>
    </location>
</feature>
<dbReference type="GO" id="GO:0006606">
    <property type="term" value="P:protein import into nucleus"/>
    <property type="evidence" value="ECO:0007669"/>
    <property type="project" value="TreeGrafter"/>
</dbReference>
<evidence type="ECO:0000259" key="6">
    <source>
        <dbReference type="Pfam" id="PF24519"/>
    </source>
</evidence>
<evidence type="ECO:0000313" key="8">
    <source>
        <dbReference type="EMBL" id="RXK41343.1"/>
    </source>
</evidence>
<evidence type="ECO:0000259" key="5">
    <source>
        <dbReference type="Pfam" id="PF24312"/>
    </source>
</evidence>
<proteinExistence type="predicted"/>
<comment type="caution">
    <text evidence="8">The sequence shown here is derived from an EMBL/GenBank/DDBJ whole genome shotgun (WGS) entry which is preliminary data.</text>
</comment>
<dbReference type="InterPro" id="IPR037701">
    <property type="entry name" value="Pom152"/>
</dbReference>
<accession>A0A4Q1BTE1</accession>
<dbReference type="PANTHER" id="PTHR28206">
    <property type="entry name" value="NUCLEOPORIN POM152"/>
    <property type="match status" value="1"/>
</dbReference>
<name>A0A4Q1BTE1_TREME</name>
<dbReference type="InterPro" id="IPR056540">
    <property type="entry name" value="TMD_POM152"/>
</dbReference>
<organism evidence="8 9">
    <name type="scientific">Tremella mesenterica</name>
    <name type="common">Jelly fungus</name>
    <dbReference type="NCBI Taxonomy" id="5217"/>
    <lineage>
        <taxon>Eukaryota</taxon>
        <taxon>Fungi</taxon>
        <taxon>Dikarya</taxon>
        <taxon>Basidiomycota</taxon>
        <taxon>Agaricomycotina</taxon>
        <taxon>Tremellomycetes</taxon>
        <taxon>Tremellales</taxon>
        <taxon>Tremellaceae</taxon>
        <taxon>Tremella</taxon>
    </lineage>
</organism>
<dbReference type="Pfam" id="PF23664">
    <property type="entry name" value="Ig_Pom152"/>
    <property type="match status" value="1"/>
</dbReference>
<dbReference type="GO" id="GO:0070762">
    <property type="term" value="C:nuclear pore transmembrane ring"/>
    <property type="evidence" value="ECO:0007669"/>
    <property type="project" value="TreeGrafter"/>
</dbReference>
<reference evidence="8 9" key="1">
    <citation type="submission" date="2016-06" db="EMBL/GenBank/DDBJ databases">
        <title>Evolution of pathogenesis and genome organization in the Tremellales.</title>
        <authorList>
            <person name="Cuomo C."/>
            <person name="Litvintseva A."/>
            <person name="Heitman J."/>
            <person name="Chen Y."/>
            <person name="Sun S."/>
            <person name="Springer D."/>
            <person name="Dromer F."/>
            <person name="Young S."/>
            <person name="Zeng Q."/>
            <person name="Chapman S."/>
            <person name="Gujja S."/>
            <person name="Saif S."/>
            <person name="Birren B."/>
        </authorList>
    </citation>
    <scope>NUCLEOTIDE SEQUENCE [LARGE SCALE GENOMIC DNA]</scope>
    <source>
        <strain evidence="8 9">ATCC 28783</strain>
    </source>
</reference>
<feature type="domain" description="Nucleoporin POM152 N-terminal transmembrane" evidence="4">
    <location>
        <begin position="45"/>
        <end position="136"/>
    </location>
</feature>
<dbReference type="Pfam" id="PF24519">
    <property type="entry name" value="Ig-like_Pom152_1"/>
    <property type="match status" value="1"/>
</dbReference>
<dbReference type="InParanoid" id="A0A4Q1BTE1"/>
<keyword evidence="2" id="KW-1133">Transmembrane helix</keyword>
<protein>
    <recommendedName>
        <fullName evidence="10">Nucleoporin POM152</fullName>
    </recommendedName>
</protein>
<keyword evidence="9" id="KW-1185">Reference proteome</keyword>
<dbReference type="GO" id="GO:0006999">
    <property type="term" value="P:nuclear pore organization"/>
    <property type="evidence" value="ECO:0007669"/>
    <property type="project" value="TreeGrafter"/>
</dbReference>
<feature type="domain" description="Nucleoporin POM152 ninth Ig-like" evidence="7">
    <location>
        <begin position="1086"/>
        <end position="1157"/>
    </location>
</feature>
<dbReference type="GO" id="GO:0017056">
    <property type="term" value="F:structural constituent of nuclear pore"/>
    <property type="evidence" value="ECO:0007669"/>
    <property type="project" value="InterPro"/>
</dbReference>
<dbReference type="InterPro" id="IPR056543">
    <property type="entry name" value="Ig-like_POM152_9th"/>
</dbReference>
<dbReference type="Pfam" id="PF24312">
    <property type="entry name" value="Ig-like_POM152"/>
    <property type="match status" value="2"/>
</dbReference>
<dbReference type="Proteomes" id="UP000289152">
    <property type="component" value="Unassembled WGS sequence"/>
</dbReference>
<sequence length="1260" mass="139072">MATSSQAAFSTPTGKPTLTSSRGPSSSTLISPPPPVIPTSWLAPHEQRWAFVSIFGLIEVTKIWDIIAPYLITNPEPTWSSALRVEGPLSATLWTLFELSTFFGISLLRIPLLSPSTTQLVKIAALLILWNLACWLIAEPGAFLLRLNLFGPPALGIQWYLSWWPIIRRAVLGEPSHLGGVHHIRLLPHSTATLNPLSVTYCIPPNSNIQPLYIPIVFNNSVPTEVSYFIRSLENGHSTIQTVAGTSLHKSQDHKPSLQITDFDEDSDETDNPASALILRSQQLDVSKLPSIKPADSLAFIPHDLEPSQQILFLSVSEPSIVSLKQAVDRRGDRFHITPHREAVIIECPTGGQFVDHHDGRIIKKGEKSRPAETRCVNDQEVVHFQARGVGELKVNWKKKSKDGIETGVIEGIDSEVQAVDELALARREKMSRTHTVPLRVSHDKSGVHTISLTSVTDSMRNTYIPSGPSTEKVFNVIPRPSASFACPGPIQLLINMTAAFFVQLDGTGPLPSPMDITYTFQPLAGEEKRTTMHLNKRSEAITVVEPGTYTLLDISGQCAGSVLEPSTCRVELVPPPALAIKVESLHEGAMDIGVLANFDFTGTAPFTVFWTEQRKGSRAVSHSKRFDSHHGDIVLQPEQEGMYTYTFKALSDRHYQHIPLDEPPIQQTVHPLANVGIVGQRDGIRKIKVSSCSGDQVDLALEAKGTAPLKLSYFKSWDGKSENATIDIKSGRSVVPINIPSEYGPDSNAVGKMTVVLTTIEDGDGRIRKLPAPTLEVDINRQKPTVRFVKSEKVVITEGDSVKAALRLAGESPWEVTYSINGRSARPITLRDANNHLVFTEAGVYRLEHVKDAHCSGHVVTEESTFEITYKPRPVVALVDNPSLKYESGVYKHKGFCAGGEDHISIKFTVGEAPYELAYRYTVEGRTTRHTLKSAQELGLLHLAIEPGHHRYDFISLGDSNYPTSPISHAVEHDVHSQPSVTFIRPNSIPICLDTSLKGDAKVRLQGKAPFTINLTVRKPASTQLFTHTLMVKTNEWTLDVPYVVKDIGRHEVSIISVTDDSGCAQIVNDDDRLSTVVEVVESARIVPVTALEDLCEGDNLDFLLQGKAPWTIEYSWLGKKHKVSSSASRFSRYAESPGIFQVHSVALKDNQCKREIVDLIRRIHPLPSVKIQEGLDHLREGDEPAVFGVTFEGTSPFSFTYTRSEIINGKKKVVETQTITDIHDNNYIISSSAPGDYEVTSVSDKWCRYPPLSTRQDV</sequence>
<dbReference type="STRING" id="5217.A0A4Q1BTE1"/>
<gene>
    <name evidence="8" type="ORF">M231_01248</name>
</gene>
<evidence type="ECO:0000259" key="7">
    <source>
        <dbReference type="Pfam" id="PF24527"/>
    </source>
</evidence>
<feature type="transmembrane region" description="Helical" evidence="2">
    <location>
        <begin position="49"/>
        <end position="71"/>
    </location>
</feature>
<feature type="region of interest" description="Disordered" evidence="1">
    <location>
        <begin position="1"/>
        <end position="31"/>
    </location>
</feature>
<dbReference type="InterPro" id="IPR056542">
    <property type="entry name" value="Ig-like_POM152_1st"/>
</dbReference>
<dbReference type="InterPro" id="IPR056541">
    <property type="entry name" value="Ig-like_POM152"/>
</dbReference>
<dbReference type="Pfam" id="PF24097">
    <property type="entry name" value="TMD_POM152"/>
    <property type="match status" value="1"/>
</dbReference>
<evidence type="ECO:0000256" key="1">
    <source>
        <dbReference type="SAM" id="MobiDB-lite"/>
    </source>
</evidence>
<dbReference type="OrthoDB" id="5529162at2759"/>
<feature type="domain" description="Nucleoporin POM152 first Ig-like" evidence="6">
    <location>
        <begin position="191"/>
        <end position="344"/>
    </location>
</feature>
<evidence type="ECO:0000259" key="4">
    <source>
        <dbReference type="Pfam" id="PF24097"/>
    </source>
</evidence>
<keyword evidence="2" id="KW-0812">Transmembrane</keyword>
<feature type="domain" description="Nucleoporin POM152 Ig-like" evidence="5">
    <location>
        <begin position="784"/>
        <end position="866"/>
    </location>
</feature>
<dbReference type="Pfam" id="PF24527">
    <property type="entry name" value="Ig-like_Pom152_9"/>
    <property type="match status" value="1"/>
</dbReference>
<dbReference type="VEuPathDB" id="FungiDB:TREMEDRAFT_71756"/>
<dbReference type="InterPro" id="IPR056544">
    <property type="entry name" value="Ig_POM152"/>
</dbReference>
<dbReference type="AlphaFoldDB" id="A0A4Q1BTE1"/>
<feature type="transmembrane region" description="Helical" evidence="2">
    <location>
        <begin position="91"/>
        <end position="108"/>
    </location>
</feature>
<dbReference type="EMBL" id="SDIL01000009">
    <property type="protein sequence ID" value="RXK41343.1"/>
    <property type="molecule type" value="Genomic_DNA"/>
</dbReference>
<feature type="transmembrane region" description="Helical" evidence="2">
    <location>
        <begin position="120"/>
        <end position="138"/>
    </location>
</feature>
<feature type="domain" description="Nucleoporin POM152 Ig-like" evidence="5">
    <location>
        <begin position="480"/>
        <end position="569"/>
    </location>
</feature>
<keyword evidence="2" id="KW-0472">Membrane</keyword>
<dbReference type="FunCoup" id="A0A4Q1BTE1">
    <property type="interactions" value="65"/>
</dbReference>
<feature type="compositionally biased region" description="Polar residues" evidence="1">
    <location>
        <begin position="1"/>
        <end position="23"/>
    </location>
</feature>
<evidence type="ECO:0000256" key="2">
    <source>
        <dbReference type="SAM" id="Phobius"/>
    </source>
</evidence>